<dbReference type="SUPFAM" id="SSF50249">
    <property type="entry name" value="Nucleic acid-binding proteins"/>
    <property type="match status" value="1"/>
</dbReference>
<feature type="domain" description="OB" evidence="3">
    <location>
        <begin position="58"/>
        <end position="134"/>
    </location>
</feature>
<dbReference type="GO" id="GO:0006430">
    <property type="term" value="P:lysyl-tRNA aminoacylation"/>
    <property type="evidence" value="ECO:0007669"/>
    <property type="project" value="TreeGrafter"/>
</dbReference>
<evidence type="ECO:0000256" key="2">
    <source>
        <dbReference type="SAM" id="MobiDB-lite"/>
    </source>
</evidence>
<feature type="compositionally biased region" description="Low complexity" evidence="2">
    <location>
        <begin position="202"/>
        <end position="235"/>
    </location>
</feature>
<dbReference type="GO" id="GO:0005829">
    <property type="term" value="C:cytosol"/>
    <property type="evidence" value="ECO:0007669"/>
    <property type="project" value="TreeGrafter"/>
</dbReference>
<dbReference type="EMBL" id="QKNV01000014">
    <property type="protein sequence ID" value="PZA23002.1"/>
    <property type="molecule type" value="Genomic_DNA"/>
</dbReference>
<evidence type="ECO:0000313" key="4">
    <source>
        <dbReference type="EMBL" id="MBB3675181.1"/>
    </source>
</evidence>
<evidence type="ECO:0000256" key="1">
    <source>
        <dbReference type="ARBA" id="ARBA00022741"/>
    </source>
</evidence>
<dbReference type="CDD" id="cd04322">
    <property type="entry name" value="LysRS_N"/>
    <property type="match status" value="1"/>
</dbReference>
<evidence type="ECO:0000313" key="5">
    <source>
        <dbReference type="EMBL" id="PZA23002.1"/>
    </source>
</evidence>
<keyword evidence="1" id="KW-0547">Nucleotide-binding</keyword>
<dbReference type="GO" id="GO:0000049">
    <property type="term" value="F:tRNA binding"/>
    <property type="evidence" value="ECO:0007669"/>
    <property type="project" value="TreeGrafter"/>
</dbReference>
<feature type="region of interest" description="Disordered" evidence="2">
    <location>
        <begin position="162"/>
        <end position="235"/>
    </location>
</feature>
<organism evidence="5 6">
    <name type="scientific">Modestobacter versicolor</name>
    <dbReference type="NCBI Taxonomy" id="429133"/>
    <lineage>
        <taxon>Bacteria</taxon>
        <taxon>Bacillati</taxon>
        <taxon>Actinomycetota</taxon>
        <taxon>Actinomycetes</taxon>
        <taxon>Geodermatophilales</taxon>
        <taxon>Geodermatophilaceae</taxon>
        <taxon>Modestobacter</taxon>
    </lineage>
</organism>
<gene>
    <name evidence="5" type="ORF">DMO24_02255</name>
    <name evidence="4" type="ORF">FHX36_000916</name>
</gene>
<dbReference type="Proteomes" id="UP000247602">
    <property type="component" value="Unassembled WGS sequence"/>
</dbReference>
<evidence type="ECO:0000259" key="3">
    <source>
        <dbReference type="Pfam" id="PF01336"/>
    </source>
</evidence>
<dbReference type="EMBL" id="JACIBU010000001">
    <property type="protein sequence ID" value="MBB3675181.1"/>
    <property type="molecule type" value="Genomic_DNA"/>
</dbReference>
<dbReference type="PANTHER" id="PTHR42918">
    <property type="entry name" value="LYSYL-TRNA SYNTHETASE"/>
    <property type="match status" value="1"/>
</dbReference>
<dbReference type="GO" id="GO:0000166">
    <property type="term" value="F:nucleotide binding"/>
    <property type="evidence" value="ECO:0007669"/>
    <property type="project" value="InterPro"/>
</dbReference>
<keyword evidence="4" id="KW-0436">Ligase</keyword>
<evidence type="ECO:0000313" key="6">
    <source>
        <dbReference type="Proteomes" id="UP000247602"/>
    </source>
</evidence>
<sequence length="235" mass="25306">MTADRAADQRARRLAKLEALKARGAGAYPYRFPTDATAADVVARHDALPPGERTTERVRLAGRAELVRRQGHLTFAALRDRTGVIQLFVDTSVLGAGRHAEFDDVDRGDWLGVEGTVMRTRRGELSVCVGDFAVLGKALLEPPDKHRGLPDVETRYRQRYTDLEATSGPGRCSGSGTRPCAPSDGTWRTAASPRSRARSCRPSRAAPAHGRSSPTTTRSTWTSTCGSPSSCTSSG</sequence>
<dbReference type="InterPro" id="IPR012340">
    <property type="entry name" value="NA-bd_OB-fold"/>
</dbReference>
<accession>A0A323VDQ3</accession>
<dbReference type="PANTHER" id="PTHR42918:SF15">
    <property type="entry name" value="LYSINE--TRNA LIGASE, CHLOROPLASTIC_MITOCHONDRIAL"/>
    <property type="match status" value="1"/>
</dbReference>
<dbReference type="Gene3D" id="2.40.50.140">
    <property type="entry name" value="Nucleic acid-binding proteins"/>
    <property type="match status" value="1"/>
</dbReference>
<reference evidence="4 7" key="2">
    <citation type="submission" date="2020-08" db="EMBL/GenBank/DDBJ databases">
        <title>Sequencing the genomes of 1000 actinobacteria strains.</title>
        <authorList>
            <person name="Klenk H.-P."/>
        </authorList>
    </citation>
    <scope>NUCLEOTIDE SEQUENCE [LARGE SCALE GENOMIC DNA]</scope>
    <source>
        <strain evidence="4 7">DSM 16678</strain>
    </source>
</reference>
<dbReference type="Pfam" id="PF01336">
    <property type="entry name" value="tRNA_anti-codon"/>
    <property type="match status" value="1"/>
</dbReference>
<evidence type="ECO:0000313" key="7">
    <source>
        <dbReference type="Proteomes" id="UP000580718"/>
    </source>
</evidence>
<dbReference type="Proteomes" id="UP000580718">
    <property type="component" value="Unassembled WGS sequence"/>
</dbReference>
<dbReference type="InterPro" id="IPR044136">
    <property type="entry name" value="Lys-tRNA-ligase_II_N"/>
</dbReference>
<dbReference type="InterPro" id="IPR004365">
    <property type="entry name" value="NA-bd_OB_tRNA"/>
</dbReference>
<keyword evidence="6" id="KW-1185">Reference proteome</keyword>
<proteinExistence type="predicted"/>
<keyword evidence="4" id="KW-0030">Aminoacyl-tRNA synthetase</keyword>
<dbReference type="GO" id="GO:0004824">
    <property type="term" value="F:lysine-tRNA ligase activity"/>
    <property type="evidence" value="ECO:0007669"/>
    <property type="project" value="TreeGrafter"/>
</dbReference>
<name>A0A323VDQ3_9ACTN</name>
<protein>
    <submittedName>
        <fullName evidence="4">Lysyl-tRNA synthetase class II</fullName>
    </submittedName>
</protein>
<reference evidence="5 6" key="1">
    <citation type="submission" date="2018-06" db="EMBL/GenBank/DDBJ databases">
        <title>Draft genome sequence of Modestobacter versicolor CP153-2.</title>
        <authorList>
            <person name="Gundlapally S.R."/>
        </authorList>
    </citation>
    <scope>NUCLEOTIDE SEQUENCE [LARGE SCALE GENOMIC DNA]</scope>
    <source>
        <strain evidence="5 6">CP153-2</strain>
    </source>
</reference>
<dbReference type="AlphaFoldDB" id="A0A323VDQ3"/>
<comment type="caution">
    <text evidence="5">The sequence shown here is derived from an EMBL/GenBank/DDBJ whole genome shotgun (WGS) entry which is preliminary data.</text>
</comment>